<proteinExistence type="predicted"/>
<dbReference type="PATRIC" id="fig|1121448.10.peg.966"/>
<dbReference type="AlphaFoldDB" id="T2G8D1"/>
<accession>T2G8D1</accession>
<protein>
    <submittedName>
        <fullName evidence="1">Putative alkanesulfonate ABC transporter membrane protein</fullName>
    </submittedName>
</protein>
<dbReference type="HOGENOM" id="CLU_1737591_0_0_7"/>
<dbReference type="STRING" id="1121448.DGI_0963"/>
<evidence type="ECO:0000313" key="1">
    <source>
        <dbReference type="EMBL" id="AGW12845.1"/>
    </source>
</evidence>
<keyword evidence="2" id="KW-1185">Reference proteome</keyword>
<organism evidence="1 2">
    <name type="scientific">Megalodesulfovibrio gigas (strain ATCC 19364 / DSM 1382 / NCIMB 9332 / VKM B-1759)</name>
    <name type="common">Desulfovibrio gigas</name>
    <dbReference type="NCBI Taxonomy" id="1121448"/>
    <lineage>
        <taxon>Bacteria</taxon>
        <taxon>Pseudomonadati</taxon>
        <taxon>Thermodesulfobacteriota</taxon>
        <taxon>Desulfovibrionia</taxon>
        <taxon>Desulfovibrionales</taxon>
        <taxon>Desulfovibrionaceae</taxon>
        <taxon>Megalodesulfovibrio</taxon>
    </lineage>
</organism>
<dbReference type="Proteomes" id="UP000016587">
    <property type="component" value="Chromosome"/>
</dbReference>
<name>T2G8D1_MEGG1</name>
<sequence>MLLGRGLRVLRAGSYGPAGTNPALRLGTINPWPATLPTPMQRTVSTTRMDTRLRRETQSGRIEVRRFGSGAPAQADVTFRCLGNQATALLTFHRDACRNGARWFTAPWLPLLGFPAHAARFFTPPQRAGRGDLYSDYTTTLLVRGIEEVL</sequence>
<gene>
    <name evidence="1" type="ORF">DGI_0963</name>
</gene>
<dbReference type="EMBL" id="CP006585">
    <property type="protein sequence ID" value="AGW12845.1"/>
    <property type="molecule type" value="Genomic_DNA"/>
</dbReference>
<dbReference type="KEGG" id="dgg:DGI_0963"/>
<evidence type="ECO:0000313" key="2">
    <source>
        <dbReference type="Proteomes" id="UP000016587"/>
    </source>
</evidence>
<reference evidence="1 2" key="1">
    <citation type="journal article" date="2013" name="J. Bacteriol.">
        <title>Roles of HynAB and Ech, the only two hydrogenases found in the model sulfate reducer Desulfovibrio gigas.</title>
        <authorList>
            <person name="Morais-Silva F.O."/>
            <person name="Santos C.I."/>
            <person name="Rodrigues R."/>
            <person name="Pereira I.A."/>
            <person name="Rodrigues-Pousada C."/>
        </authorList>
    </citation>
    <scope>NUCLEOTIDE SEQUENCE [LARGE SCALE GENOMIC DNA]</scope>
    <source>
        <strain evidence="2">ATCC 19364 / DSM 1382 / NCIMB 9332 / VKM B-1759</strain>
    </source>
</reference>
<reference evidence="2" key="2">
    <citation type="submission" date="2013-07" db="EMBL/GenBank/DDBJ databases">
        <authorList>
            <person name="Morais-Silva F.O."/>
            <person name="Rezende A.M."/>
            <person name="Pimentel C."/>
            <person name="Resende D.M."/>
            <person name="Santos C.I."/>
            <person name="Clemente C."/>
            <person name="de Oliveira L.M."/>
            <person name="da Silva S.M."/>
            <person name="Costa D.A."/>
            <person name="Varela-Raposo A."/>
            <person name="Horacio E.C.A."/>
            <person name="Matos M."/>
            <person name="Flores O."/>
            <person name="Ruiz J.C."/>
            <person name="Rodrigues-Pousada C."/>
        </authorList>
    </citation>
    <scope>NUCLEOTIDE SEQUENCE [LARGE SCALE GENOMIC DNA]</scope>
    <source>
        <strain evidence="2">ATCC 19364 / DSM 1382 / NCIMB 9332 / VKM B-1759</strain>
    </source>
</reference>